<evidence type="ECO:0000313" key="3">
    <source>
        <dbReference type="Proteomes" id="UP000054567"/>
    </source>
</evidence>
<reference evidence="3" key="2">
    <citation type="journal article" date="2009" name="Genome Res.">
        <title>Comparative genomic analyses of the human fungal pathogens Coccidioides and their relatives.</title>
        <authorList>
            <person name="Sharpton T.J."/>
            <person name="Stajich J.E."/>
            <person name="Rounsley S.D."/>
            <person name="Gardner M.J."/>
            <person name="Wortman J.R."/>
            <person name="Jordar V.S."/>
            <person name="Maiti R."/>
            <person name="Kodira C.D."/>
            <person name="Neafsey D.E."/>
            <person name="Zeng Q."/>
            <person name="Hung C.-Y."/>
            <person name="McMahan C."/>
            <person name="Muszewska A."/>
            <person name="Grynberg M."/>
            <person name="Mandel M.A."/>
            <person name="Kellner E.M."/>
            <person name="Barker B.M."/>
            <person name="Galgiani J.N."/>
            <person name="Orbach M.J."/>
            <person name="Kirkland T.N."/>
            <person name="Cole G.T."/>
            <person name="Henn M.R."/>
            <person name="Birren B.W."/>
            <person name="Taylor J.W."/>
        </authorList>
    </citation>
    <scope>NUCLEOTIDE SEQUENCE [LARGE SCALE GENOMIC DNA]</scope>
    <source>
        <strain evidence="3">RMSCC 3488</strain>
    </source>
</reference>
<gene>
    <name evidence="2" type="ORF">CPAG_00395</name>
</gene>
<dbReference type="VEuPathDB" id="FungiDB:CPAG_00395"/>
<reference evidence="3" key="3">
    <citation type="journal article" date="2010" name="Genome Res.">
        <title>Population genomic sequencing of Coccidioides fungi reveals recent hybridization and transposon control.</title>
        <authorList>
            <person name="Neafsey D.E."/>
            <person name="Barker B.M."/>
            <person name="Sharpton T.J."/>
            <person name="Stajich J.E."/>
            <person name="Park D.J."/>
            <person name="Whiston E."/>
            <person name="Hung C.-Y."/>
            <person name="McMahan C."/>
            <person name="White J."/>
            <person name="Sykes S."/>
            <person name="Heiman D."/>
            <person name="Young S."/>
            <person name="Zeng Q."/>
            <person name="Abouelleil A."/>
            <person name="Aftuck L."/>
            <person name="Bessette D."/>
            <person name="Brown A."/>
            <person name="FitzGerald M."/>
            <person name="Lui A."/>
            <person name="Macdonald J.P."/>
            <person name="Priest M."/>
            <person name="Orbach M.J."/>
            <person name="Galgiani J.N."/>
            <person name="Kirkland T.N."/>
            <person name="Cole G.T."/>
            <person name="Birren B.W."/>
            <person name="Henn M.R."/>
            <person name="Taylor J.W."/>
            <person name="Rounsley S.D."/>
        </authorList>
    </citation>
    <scope>NUCLEOTIDE SEQUENCE [LARGE SCALE GENOMIC DNA]</scope>
    <source>
        <strain evidence="3">RMSCC 3488</strain>
    </source>
</reference>
<evidence type="ECO:0000256" key="1">
    <source>
        <dbReference type="SAM" id="MobiDB-lite"/>
    </source>
</evidence>
<name>A0A0J6F1T0_COCPO</name>
<dbReference type="Proteomes" id="UP000054567">
    <property type="component" value="Unassembled WGS sequence"/>
</dbReference>
<reference evidence="2 3" key="1">
    <citation type="submission" date="2007-06" db="EMBL/GenBank/DDBJ databases">
        <title>The Genome Sequence of Coccidioides posadasii RMSCC_3488.</title>
        <authorList>
            <consortium name="Coccidioides Genome Resources Consortium"/>
            <consortium name="The Broad Institute Genome Sequencing Platform"/>
            <person name="Henn M.R."/>
            <person name="Sykes S."/>
            <person name="Young S."/>
            <person name="Jaffe D."/>
            <person name="Berlin A."/>
            <person name="Alvarez P."/>
            <person name="Butler J."/>
            <person name="Gnerre S."/>
            <person name="Grabherr M."/>
            <person name="Mauceli E."/>
            <person name="Brockman W."/>
            <person name="Kodira C."/>
            <person name="Alvarado L."/>
            <person name="Zeng Q."/>
            <person name="Crawford M."/>
            <person name="Antoine C."/>
            <person name="Devon K."/>
            <person name="Galgiani J."/>
            <person name="Orsborn K."/>
            <person name="Lewis M.L."/>
            <person name="Nusbaum C."/>
            <person name="Galagan J."/>
            <person name="Birren B."/>
        </authorList>
    </citation>
    <scope>NUCLEOTIDE SEQUENCE [LARGE SCALE GENOMIC DNA]</scope>
    <source>
        <strain evidence="2 3">RMSCC 3488</strain>
    </source>
</reference>
<feature type="region of interest" description="Disordered" evidence="1">
    <location>
        <begin position="21"/>
        <end position="56"/>
    </location>
</feature>
<feature type="compositionally biased region" description="Polar residues" evidence="1">
    <location>
        <begin position="23"/>
        <end position="33"/>
    </location>
</feature>
<accession>A0A0J6F1T0</accession>
<sequence>MTLKLVVYAQKLCRSKLRCCGQGSDSMSASEGQKSAEPANQDRYQKLKARAYERKE</sequence>
<evidence type="ECO:0000313" key="2">
    <source>
        <dbReference type="EMBL" id="KMM64043.1"/>
    </source>
</evidence>
<protein>
    <submittedName>
        <fullName evidence="2">Uncharacterized protein</fullName>
    </submittedName>
</protein>
<proteinExistence type="predicted"/>
<dbReference type="EMBL" id="DS268109">
    <property type="protein sequence ID" value="KMM64043.1"/>
    <property type="molecule type" value="Genomic_DNA"/>
</dbReference>
<organism evidence="2 3">
    <name type="scientific">Coccidioides posadasii RMSCC 3488</name>
    <dbReference type="NCBI Taxonomy" id="454284"/>
    <lineage>
        <taxon>Eukaryota</taxon>
        <taxon>Fungi</taxon>
        <taxon>Dikarya</taxon>
        <taxon>Ascomycota</taxon>
        <taxon>Pezizomycotina</taxon>
        <taxon>Eurotiomycetes</taxon>
        <taxon>Eurotiomycetidae</taxon>
        <taxon>Onygenales</taxon>
        <taxon>Onygenaceae</taxon>
        <taxon>Coccidioides</taxon>
    </lineage>
</organism>
<dbReference type="AlphaFoldDB" id="A0A0J6F1T0"/>